<dbReference type="EMBL" id="CP106793">
    <property type="protein sequence ID" value="UXY23218.1"/>
    <property type="molecule type" value="Genomic_DNA"/>
</dbReference>
<accession>A0ABY6EGY8</accession>
<sequence length="321" mass="33777">MRRRLRALVAAFSALPLALAVAPSAHAADPTTMTSGFYVDPDSSVKRWVTANPGDGRASAINASIADTPMAHWFGSWSGTIGTATGAYVGAADSRDRLPILVAYNIYNRDYCGGHSAGGAASPSAYASWIAQFAGGVAGRPAIVLLEPDSLADYGCMTQAQIAERQGMITGALAQFNRQAPNTWVYLDAGNPNWASPATMAQRLHEAGLRQAHGFSLNISNYYTTAENIAYGNAVNSELGARYGYTKPFVVDTSRNGNGSNGQWCNPSGRRIGTPTQKGGGAEMLLWIKTPGESDGNCGVGSGSLAGQFLPEVAYKMIYGY</sequence>
<keyword evidence="11" id="KW-1185">Reference proteome</keyword>
<keyword evidence="3 9" id="KW-0136">Cellulose degradation</keyword>
<keyword evidence="7 9" id="KW-0624">Polysaccharide degradation</keyword>
<evidence type="ECO:0000256" key="2">
    <source>
        <dbReference type="ARBA" id="ARBA00022801"/>
    </source>
</evidence>
<keyword evidence="1 9" id="KW-0732">Signal</keyword>
<keyword evidence="4" id="KW-1015">Disulfide bond</keyword>
<reference evidence="10" key="1">
    <citation type="submission" date="2022-10" db="EMBL/GenBank/DDBJ databases">
        <authorList>
            <person name="Mo P."/>
        </authorList>
    </citation>
    <scope>NUCLEOTIDE SEQUENCE</scope>
    <source>
        <strain evidence="10">HUAS 13-4</strain>
    </source>
</reference>
<comment type="similarity">
    <text evidence="9">Belongs to the glycosyl hydrolase family 6.</text>
</comment>
<evidence type="ECO:0000256" key="6">
    <source>
        <dbReference type="ARBA" id="ARBA00023295"/>
    </source>
</evidence>
<dbReference type="InterPro" id="IPR036434">
    <property type="entry name" value="Beta_cellobiohydrolase_sf"/>
</dbReference>
<gene>
    <name evidence="10" type="ORF">N8I84_34340</name>
</gene>
<keyword evidence="5 9" id="KW-0119">Carbohydrate metabolism</keyword>
<dbReference type="PRINTS" id="PR00733">
    <property type="entry name" value="GLHYDRLASE6"/>
</dbReference>
<evidence type="ECO:0000256" key="7">
    <source>
        <dbReference type="ARBA" id="ARBA00023326"/>
    </source>
</evidence>
<evidence type="ECO:0000256" key="8">
    <source>
        <dbReference type="PROSITE-ProRule" id="PRU10057"/>
    </source>
</evidence>
<dbReference type="InterPro" id="IPR016288">
    <property type="entry name" value="Beta_cellobiohydrolase"/>
</dbReference>
<evidence type="ECO:0000256" key="4">
    <source>
        <dbReference type="ARBA" id="ARBA00023157"/>
    </source>
</evidence>
<evidence type="ECO:0000313" key="10">
    <source>
        <dbReference type="EMBL" id="UXY23218.1"/>
    </source>
</evidence>
<dbReference type="PANTHER" id="PTHR34876:SF4">
    <property type="entry name" value="1,4-BETA-D-GLUCAN CELLOBIOHYDROLASE C-RELATED"/>
    <property type="match status" value="1"/>
</dbReference>
<feature type="chain" id="PRO_5045000284" description="Glucanase" evidence="9">
    <location>
        <begin position="28"/>
        <end position="321"/>
    </location>
</feature>
<dbReference type="Proteomes" id="UP001061298">
    <property type="component" value="Chromosome"/>
</dbReference>
<evidence type="ECO:0000256" key="1">
    <source>
        <dbReference type="ARBA" id="ARBA00022729"/>
    </source>
</evidence>
<protein>
    <recommendedName>
        <fullName evidence="9">Glucanase</fullName>
        <ecNumber evidence="9">3.2.1.-</ecNumber>
    </recommendedName>
</protein>
<dbReference type="Gene3D" id="3.20.20.40">
    <property type="entry name" value="1, 4-beta cellobiohydrolase"/>
    <property type="match status" value="1"/>
</dbReference>
<name>A0ABY6EGY8_9ACTN</name>
<feature type="active site" description="Proton donor" evidence="8">
    <location>
        <position position="149"/>
    </location>
</feature>
<keyword evidence="6 9" id="KW-0326">Glycosidase</keyword>
<dbReference type="GO" id="GO:0016787">
    <property type="term" value="F:hydrolase activity"/>
    <property type="evidence" value="ECO:0007669"/>
    <property type="project" value="UniProtKB-KW"/>
</dbReference>
<evidence type="ECO:0000256" key="9">
    <source>
        <dbReference type="RuleBase" id="RU361186"/>
    </source>
</evidence>
<dbReference type="RefSeq" id="WP_263233373.1">
    <property type="nucleotide sequence ID" value="NZ_CP106793.1"/>
</dbReference>
<dbReference type="Pfam" id="PF01341">
    <property type="entry name" value="Glyco_hydro_6"/>
    <property type="match status" value="1"/>
</dbReference>
<proteinExistence type="inferred from homology"/>
<dbReference type="PROSITE" id="PS00656">
    <property type="entry name" value="GLYCOSYL_HYDROL_F6_2"/>
    <property type="match status" value="1"/>
</dbReference>
<dbReference type="EC" id="3.2.1.-" evidence="9"/>
<dbReference type="PANTHER" id="PTHR34876">
    <property type="match status" value="1"/>
</dbReference>
<keyword evidence="2 9" id="KW-0378">Hydrolase</keyword>
<evidence type="ECO:0000256" key="3">
    <source>
        <dbReference type="ARBA" id="ARBA00023001"/>
    </source>
</evidence>
<dbReference type="SUPFAM" id="SSF51989">
    <property type="entry name" value="Glycosyl hydrolases family 6, cellulases"/>
    <property type="match status" value="1"/>
</dbReference>
<dbReference type="InterPro" id="IPR001524">
    <property type="entry name" value="Glyco_hydro_6_CS"/>
</dbReference>
<dbReference type="PIRSF" id="PIRSF001100">
    <property type="entry name" value="Beta_cellobiohydrolase"/>
    <property type="match status" value="1"/>
</dbReference>
<evidence type="ECO:0000256" key="5">
    <source>
        <dbReference type="ARBA" id="ARBA00023277"/>
    </source>
</evidence>
<organism evidence="10 11">
    <name type="scientific">Streptomyces cynarae</name>
    <dbReference type="NCBI Taxonomy" id="2981134"/>
    <lineage>
        <taxon>Bacteria</taxon>
        <taxon>Bacillati</taxon>
        <taxon>Actinomycetota</taxon>
        <taxon>Actinomycetes</taxon>
        <taxon>Kitasatosporales</taxon>
        <taxon>Streptomycetaceae</taxon>
        <taxon>Streptomyces</taxon>
    </lineage>
</organism>
<evidence type="ECO:0000313" key="11">
    <source>
        <dbReference type="Proteomes" id="UP001061298"/>
    </source>
</evidence>
<feature type="signal peptide" evidence="9">
    <location>
        <begin position="1"/>
        <end position="27"/>
    </location>
</feature>